<protein>
    <submittedName>
        <fullName evidence="3">Neuronal membrane glycoprotein M6-b</fullName>
    </submittedName>
</protein>
<organism evidence="2 3">
    <name type="scientific">Steinernema glaseri</name>
    <dbReference type="NCBI Taxonomy" id="37863"/>
    <lineage>
        <taxon>Eukaryota</taxon>
        <taxon>Metazoa</taxon>
        <taxon>Ecdysozoa</taxon>
        <taxon>Nematoda</taxon>
        <taxon>Chromadorea</taxon>
        <taxon>Rhabditida</taxon>
        <taxon>Tylenchina</taxon>
        <taxon>Panagrolaimomorpha</taxon>
        <taxon>Strongyloidoidea</taxon>
        <taxon>Steinernematidae</taxon>
        <taxon>Steinernema</taxon>
    </lineage>
</organism>
<dbReference type="PRINTS" id="PR00214">
    <property type="entry name" value="MYELINPLP"/>
</dbReference>
<sequence length="284" mass="31921">MHHRNKKREVAPDRNLLQVAVPPNKDGCHARTPYVSLMGTLLTIVGVSIFTIMMTWSFNSSIEQTRRTLQIDKVQWIDRVQIILYAISAFMAISAFFLLFVGFLSTGSTREELEELYGTPKSRNGGKLTCALALVLSYVLTILWIGISAFTGILIFIYYIFTSLCNDLSAYSESDCLDFSILRQFTRGISDSTLKLCGADVQQFCAFSSTSFTWFVVAHIGGLVIVLGLLLFLICNAANYAHVTNNKRYLELKEKQMVTTVITTVLVARDRINEMPILLMLLQL</sequence>
<feature type="transmembrane region" description="Helical" evidence="1">
    <location>
        <begin position="34"/>
        <end position="58"/>
    </location>
</feature>
<feature type="transmembrane region" description="Helical" evidence="1">
    <location>
        <begin position="128"/>
        <end position="161"/>
    </location>
</feature>
<keyword evidence="2" id="KW-1185">Reference proteome</keyword>
<accession>A0A1I8A3Y3</accession>
<dbReference type="WBParaSite" id="L893_g32447.t1">
    <property type="protein sequence ID" value="L893_g32447.t1"/>
    <property type="gene ID" value="L893_g32447"/>
</dbReference>
<reference evidence="3" key="1">
    <citation type="submission" date="2016-11" db="UniProtKB">
        <authorList>
            <consortium name="WormBaseParasite"/>
        </authorList>
    </citation>
    <scope>IDENTIFICATION</scope>
</reference>
<dbReference type="PANTHER" id="PTHR11683">
    <property type="entry name" value="MYELIN PROTEOLIPID"/>
    <property type="match status" value="1"/>
</dbReference>
<evidence type="ECO:0000256" key="1">
    <source>
        <dbReference type="SAM" id="Phobius"/>
    </source>
</evidence>
<evidence type="ECO:0000313" key="3">
    <source>
        <dbReference type="WBParaSite" id="L893_g32447.t1"/>
    </source>
</evidence>
<name>A0A1I8A3Y3_9BILA</name>
<dbReference type="Pfam" id="PF01275">
    <property type="entry name" value="Myelin_PLP"/>
    <property type="match status" value="1"/>
</dbReference>
<feature type="transmembrane region" description="Helical" evidence="1">
    <location>
        <begin position="212"/>
        <end position="238"/>
    </location>
</feature>
<keyword evidence="1" id="KW-0472">Membrane</keyword>
<dbReference type="GO" id="GO:0031175">
    <property type="term" value="P:neuron projection development"/>
    <property type="evidence" value="ECO:0007669"/>
    <property type="project" value="TreeGrafter"/>
</dbReference>
<dbReference type="AlphaFoldDB" id="A0A1I8A3Y3"/>
<proteinExistence type="predicted"/>
<keyword evidence="1" id="KW-1133">Transmembrane helix</keyword>
<evidence type="ECO:0000313" key="2">
    <source>
        <dbReference type="Proteomes" id="UP000095287"/>
    </source>
</evidence>
<feature type="transmembrane region" description="Helical" evidence="1">
    <location>
        <begin position="82"/>
        <end position="107"/>
    </location>
</feature>
<dbReference type="Proteomes" id="UP000095287">
    <property type="component" value="Unplaced"/>
</dbReference>
<dbReference type="PANTHER" id="PTHR11683:SF12">
    <property type="entry name" value="M6, ISOFORM F"/>
    <property type="match status" value="1"/>
</dbReference>
<keyword evidence="1" id="KW-0812">Transmembrane</keyword>
<dbReference type="GO" id="GO:0005886">
    <property type="term" value="C:plasma membrane"/>
    <property type="evidence" value="ECO:0007669"/>
    <property type="project" value="TreeGrafter"/>
</dbReference>
<dbReference type="InterPro" id="IPR001614">
    <property type="entry name" value="Myelin_PLP"/>
</dbReference>